<feature type="domain" description="Fungal STAND N-terminal Goodbye" evidence="3">
    <location>
        <begin position="35"/>
        <end position="147"/>
    </location>
</feature>
<evidence type="ECO:0000256" key="2">
    <source>
        <dbReference type="SAM" id="Coils"/>
    </source>
</evidence>
<feature type="domain" description="Nephrocystin 3-like N-terminal" evidence="4">
    <location>
        <begin position="298"/>
        <end position="479"/>
    </location>
</feature>
<evidence type="ECO:0000313" key="5">
    <source>
        <dbReference type="EMBL" id="RYN70255.1"/>
    </source>
</evidence>
<dbReference type="InterPro" id="IPR031350">
    <property type="entry name" value="Goodbye_dom"/>
</dbReference>
<dbReference type="PANTHER" id="PTHR10039:SF17">
    <property type="entry name" value="FUNGAL STAND N-TERMINAL GOODBYE DOMAIN-CONTAINING PROTEIN-RELATED"/>
    <property type="match status" value="1"/>
</dbReference>
<protein>
    <submittedName>
        <fullName evidence="5">Uncharacterized protein</fullName>
    </submittedName>
</protein>
<name>A0A4Q4N3X0_ALTAL</name>
<dbReference type="Proteomes" id="UP000291422">
    <property type="component" value="Unassembled WGS sequence"/>
</dbReference>
<sequence>MPQTKSSSGDGDVDIVIKTPGPKVLSIEDDLDVAWAKAVRSFKETSKANYPDKEMTIGDVLANMNTQEATDKTKTRAKAIISNILNCIQTFGEVVASASSAAFAPSQQCFNALNFVIVAVQKYQKVFEDLTTLLERVSVFVGTLRIYLEEKKDNVKLDTRLRPVVYRVLEHFMAILTLTMELTNHKKTVFLKTFVFGGDDRVTEALAMLESLVSQFVQVQVAVIGQDLSVAARSIRALEGKIEDVIQSERKIFSSLGRREEQEKDKEMREQLRNRLCIDEKDTWRQYHNTISPQRIKDTGTWLYKENGRFTQWCDTETETSNVMIITSGRGRGKSFLTSAVIDHLKCLKSTSESRTLVAYSYHQATAHEGPKAPSQKGSKKASQDTTATSRALCNIVWQLAELDQDYRVFAYQICKDDGFKMSAIDIWDKLIIGHSPQRRSNFFVVLDGVQLADQSLLEKMMHGVPGQTSQLRVRVFVTANPEAVAKIRDINAPIKISLNPIDYLEDLVPNINDVMAIAKDQLSNMSIFSHENSSTQGMQQEVLDVLMRQCQNNFEHLSLVLNEIDQCLDPRQIGKILQRIDEPHGVKLGRQIRSLNSKLTSGQIKEVNALISCLENFKISDSRRPGVPCSLAEQYVDVKLNIPRVTSLSERVNQHYSLLFEVDALDRIRWRYTKIQKYLKKDFEDQQMLKEIYERRGKQPSNTDLEELNLLELIIQNNFKTVFGDPRGVELFDRYGLGEYFMSQRGQHTELICANEKNNRYSVLFICLQVLCEDISLRPVDELRSYARENLWEHLRWDPKHKLEPEENQAIGKFLVKLLRNNTVIDQWSQKPSSGIIKCFPSDPEKDDPTWKWFKAVGKFEGLEDFEYKEWFRKLESKPNHWDYAIERIVDGWYKQERSTWISIQLLASAWQPGRIHAWLQGKNLDVNSNLLIKRLVQEAVEDCFWSDECKFWVLEKCDGVISANPDTWWALFYSAKVSTISDQSPEHVKQAISRLNIAKSTVKNCDADFCKHYRTEILPLLARCQFWYHDTAGALSSYSEMMDGAESIGILNMSLLSSFPPGQIFDFLKSANTKKVPGATHHWLHELIAGIDTSDDFTSVILAAHYGNDWKCISDTIEAVLEQLQVDISKVEEERETASEASNQEKGQLMKAILARILWYESDKAEDHERALDIWEELEARQIMLRVLIKRRSKADGRQNPFHLDDDVGSRLFDVINTVWIEYQENSSDEYIRTHFIAARFCMDLGFQEDAKRLISKILDNNDYTEDPGSDEQLEQYGKACFVLGEDHFGHDLFAQMTEHDFEEHMGCAQICGTTPLGKGLKKYFCRDCVSFLKPQCFNALNNGVWTAGFCDPTHRHIGLPTPIFRGARDEDAAIDLVKRVGIEHGWLQQQDSVLEVPRTRTSCRSIDEVTTGPTE</sequence>
<evidence type="ECO:0000256" key="1">
    <source>
        <dbReference type="ARBA" id="ARBA00022737"/>
    </source>
</evidence>
<evidence type="ECO:0000259" key="4">
    <source>
        <dbReference type="Pfam" id="PF24883"/>
    </source>
</evidence>
<dbReference type="EMBL" id="PDXD01000042">
    <property type="protein sequence ID" value="RYN70255.1"/>
    <property type="molecule type" value="Genomic_DNA"/>
</dbReference>
<dbReference type="InterPro" id="IPR056884">
    <property type="entry name" value="NPHP3-like_N"/>
</dbReference>
<feature type="coiled-coil region" evidence="2">
    <location>
        <begin position="1116"/>
        <end position="1143"/>
    </location>
</feature>
<dbReference type="PANTHER" id="PTHR10039">
    <property type="entry name" value="AMELOGENIN"/>
    <property type="match status" value="1"/>
</dbReference>
<accession>A0A4Q4N3X0</accession>
<keyword evidence="1" id="KW-0677">Repeat</keyword>
<proteinExistence type="predicted"/>
<evidence type="ECO:0000259" key="3">
    <source>
        <dbReference type="Pfam" id="PF17109"/>
    </source>
</evidence>
<dbReference type="Pfam" id="PF24883">
    <property type="entry name" value="NPHP3_N"/>
    <property type="match status" value="1"/>
</dbReference>
<evidence type="ECO:0000313" key="6">
    <source>
        <dbReference type="Proteomes" id="UP000291422"/>
    </source>
</evidence>
<dbReference type="VEuPathDB" id="FungiDB:CC77DRAFT_1065431"/>
<keyword evidence="2" id="KW-0175">Coiled coil</keyword>
<comment type="caution">
    <text evidence="5">The sequence shown here is derived from an EMBL/GenBank/DDBJ whole genome shotgun (WGS) entry which is preliminary data.</text>
</comment>
<organism evidence="5 6">
    <name type="scientific">Alternaria alternata</name>
    <name type="common">Alternaria rot fungus</name>
    <name type="synonym">Torula alternata</name>
    <dbReference type="NCBI Taxonomy" id="5599"/>
    <lineage>
        <taxon>Eukaryota</taxon>
        <taxon>Fungi</taxon>
        <taxon>Dikarya</taxon>
        <taxon>Ascomycota</taxon>
        <taxon>Pezizomycotina</taxon>
        <taxon>Dothideomycetes</taxon>
        <taxon>Pleosporomycetidae</taxon>
        <taxon>Pleosporales</taxon>
        <taxon>Pleosporineae</taxon>
        <taxon>Pleosporaceae</taxon>
        <taxon>Alternaria</taxon>
        <taxon>Alternaria sect. Alternaria</taxon>
        <taxon>Alternaria alternata complex</taxon>
    </lineage>
</organism>
<reference evidence="6" key="1">
    <citation type="journal article" date="2019" name="bioRxiv">
        <title>Genomics, evolutionary history and diagnostics of the Alternaria alternata species group including apple and Asian pear pathotypes.</title>
        <authorList>
            <person name="Armitage A.D."/>
            <person name="Cockerton H.M."/>
            <person name="Sreenivasaprasad S."/>
            <person name="Woodhall J.W."/>
            <person name="Lane C.R."/>
            <person name="Harrison R.J."/>
            <person name="Clarkson J.P."/>
        </authorList>
    </citation>
    <scope>NUCLEOTIDE SEQUENCE [LARGE SCALE GENOMIC DNA]</scope>
    <source>
        <strain evidence="6">FERA 1177</strain>
    </source>
</reference>
<gene>
    <name evidence="5" type="ORF">AA0117_g10637</name>
</gene>
<dbReference type="Pfam" id="PF17109">
    <property type="entry name" value="Goodbye"/>
    <property type="match status" value="1"/>
</dbReference>